<dbReference type="Proteomes" id="UP001335648">
    <property type="component" value="Unassembled WGS sequence"/>
</dbReference>
<name>A0AAN8BMY0_9TELE</name>
<feature type="compositionally biased region" description="Basic residues" evidence="1">
    <location>
        <begin position="79"/>
        <end position="92"/>
    </location>
</feature>
<evidence type="ECO:0000256" key="1">
    <source>
        <dbReference type="SAM" id="MobiDB-lite"/>
    </source>
</evidence>
<organism evidence="2 3">
    <name type="scientific">Champsocephalus esox</name>
    <name type="common">pike icefish</name>
    <dbReference type="NCBI Taxonomy" id="159716"/>
    <lineage>
        <taxon>Eukaryota</taxon>
        <taxon>Metazoa</taxon>
        <taxon>Chordata</taxon>
        <taxon>Craniata</taxon>
        <taxon>Vertebrata</taxon>
        <taxon>Euteleostomi</taxon>
        <taxon>Actinopterygii</taxon>
        <taxon>Neopterygii</taxon>
        <taxon>Teleostei</taxon>
        <taxon>Neoteleostei</taxon>
        <taxon>Acanthomorphata</taxon>
        <taxon>Eupercaria</taxon>
        <taxon>Perciformes</taxon>
        <taxon>Notothenioidei</taxon>
        <taxon>Channichthyidae</taxon>
        <taxon>Champsocephalus</taxon>
    </lineage>
</organism>
<dbReference type="EMBL" id="JAULUE010002058">
    <property type="protein sequence ID" value="KAK5888016.1"/>
    <property type="molecule type" value="Genomic_DNA"/>
</dbReference>
<feature type="region of interest" description="Disordered" evidence="1">
    <location>
        <begin position="79"/>
        <end position="112"/>
    </location>
</feature>
<evidence type="ECO:0000313" key="2">
    <source>
        <dbReference type="EMBL" id="KAK5888016.1"/>
    </source>
</evidence>
<reference evidence="2 3" key="1">
    <citation type="journal article" date="2023" name="Mol. Biol. Evol.">
        <title>Genomics of Secondarily Temperate Adaptation in the Only Non-Antarctic Icefish.</title>
        <authorList>
            <person name="Rivera-Colon A.G."/>
            <person name="Rayamajhi N."/>
            <person name="Minhas B.F."/>
            <person name="Madrigal G."/>
            <person name="Bilyk K.T."/>
            <person name="Yoon V."/>
            <person name="Hune M."/>
            <person name="Gregory S."/>
            <person name="Cheng C.H.C."/>
            <person name="Catchen J.M."/>
        </authorList>
    </citation>
    <scope>NUCLEOTIDE SEQUENCE [LARGE SCALE GENOMIC DNA]</scope>
    <source>
        <strain evidence="2">JC2023a</strain>
    </source>
</reference>
<comment type="caution">
    <text evidence="2">The sequence shown here is derived from an EMBL/GenBank/DDBJ whole genome shotgun (WGS) entry which is preliminary data.</text>
</comment>
<keyword evidence="3" id="KW-1185">Reference proteome</keyword>
<proteinExistence type="predicted"/>
<accession>A0AAN8BMY0</accession>
<gene>
    <name evidence="2" type="ORF">CesoFtcFv8_016559</name>
</gene>
<feature type="region of interest" description="Disordered" evidence="1">
    <location>
        <begin position="1"/>
        <end position="64"/>
    </location>
</feature>
<feature type="compositionally biased region" description="Basic and acidic residues" evidence="1">
    <location>
        <begin position="17"/>
        <end position="34"/>
    </location>
</feature>
<protein>
    <submittedName>
        <fullName evidence="2">Uncharacterized protein</fullName>
    </submittedName>
</protein>
<feature type="compositionally biased region" description="Low complexity" evidence="1">
    <location>
        <begin position="46"/>
        <end position="57"/>
    </location>
</feature>
<evidence type="ECO:0000313" key="3">
    <source>
        <dbReference type="Proteomes" id="UP001335648"/>
    </source>
</evidence>
<sequence>MEQDTLPAKLMSRRGRAVPERHAACRARPDHEEPASPFFSQPEPARPLQTPLPAAPLGLPPKPSARPLFLKRCCVPKRQSRLSFKKPPRPPHRSLSWERQHAGVWRQPPLPC</sequence>
<dbReference type="AlphaFoldDB" id="A0AAN8BMY0"/>